<dbReference type="AlphaFoldDB" id="A0A1V3G5L9"/>
<feature type="domain" description="YbaK/aminoacyl-tRNA synthetase-associated" evidence="1">
    <location>
        <begin position="26"/>
        <end position="143"/>
    </location>
</feature>
<name>A0A1V3G5L9_9BACL</name>
<evidence type="ECO:0000313" key="3">
    <source>
        <dbReference type="Proteomes" id="UP000188597"/>
    </source>
</evidence>
<accession>A0A1V3G5L9</accession>
<evidence type="ECO:0000313" key="2">
    <source>
        <dbReference type="EMBL" id="OOE10699.1"/>
    </source>
</evidence>
<dbReference type="GO" id="GO:0002161">
    <property type="term" value="F:aminoacyl-tRNA deacylase activity"/>
    <property type="evidence" value="ECO:0007669"/>
    <property type="project" value="InterPro"/>
</dbReference>
<gene>
    <name evidence="2" type="ORF">UN64_15200</name>
</gene>
<sequence>MEEYENIMKTYIEENNLSAEHYRLSESCHSVEEAAQAIKASSDEFVKNICLIDENNRLILAIVKGKDRASTTLVGKVLNISRPRLANEREILEYTGFPIGGVPSFGYKAVFLVDPRVTEQSYIYTGGGSAHALIKVSVEEMLKINEGRVVRIRK</sequence>
<dbReference type="InterPro" id="IPR036754">
    <property type="entry name" value="YbaK/aa-tRNA-synt-asso_dom_sf"/>
</dbReference>
<dbReference type="PANTHER" id="PTHR30411">
    <property type="entry name" value="CYTOPLASMIC PROTEIN"/>
    <property type="match status" value="1"/>
</dbReference>
<evidence type="ECO:0000259" key="1">
    <source>
        <dbReference type="Pfam" id="PF04073"/>
    </source>
</evidence>
<dbReference type="EMBL" id="MQMF01000003">
    <property type="protein sequence ID" value="OOE10699.1"/>
    <property type="molecule type" value="Genomic_DNA"/>
</dbReference>
<dbReference type="CDD" id="cd04332">
    <property type="entry name" value="YbaK_like"/>
    <property type="match status" value="1"/>
</dbReference>
<dbReference type="InterPro" id="IPR007214">
    <property type="entry name" value="YbaK/aa-tRNA-synth-assoc-dom"/>
</dbReference>
<dbReference type="OrthoDB" id="9798760at2"/>
<dbReference type="Proteomes" id="UP000188597">
    <property type="component" value="Unassembled WGS sequence"/>
</dbReference>
<dbReference type="PANTHER" id="PTHR30411:SF1">
    <property type="entry name" value="CYTOPLASMIC PROTEIN"/>
    <property type="match status" value="1"/>
</dbReference>
<protein>
    <recommendedName>
        <fullName evidence="1">YbaK/aminoacyl-tRNA synthetase-associated domain-containing protein</fullName>
    </recommendedName>
</protein>
<proteinExistence type="predicted"/>
<dbReference type="RefSeq" id="WP_077364270.1">
    <property type="nucleotide sequence ID" value="NZ_MQMF01000003.1"/>
</dbReference>
<organism evidence="2 3">
    <name type="scientific">Fictibacillus arsenicus</name>
    <dbReference type="NCBI Taxonomy" id="255247"/>
    <lineage>
        <taxon>Bacteria</taxon>
        <taxon>Bacillati</taxon>
        <taxon>Bacillota</taxon>
        <taxon>Bacilli</taxon>
        <taxon>Bacillales</taxon>
        <taxon>Fictibacillaceae</taxon>
        <taxon>Fictibacillus</taxon>
    </lineage>
</organism>
<comment type="caution">
    <text evidence="2">The sequence shown here is derived from an EMBL/GenBank/DDBJ whole genome shotgun (WGS) entry which is preliminary data.</text>
</comment>
<dbReference type="SUPFAM" id="SSF55826">
    <property type="entry name" value="YbaK/ProRS associated domain"/>
    <property type="match status" value="1"/>
</dbReference>
<dbReference type="Gene3D" id="3.90.960.10">
    <property type="entry name" value="YbaK/aminoacyl-tRNA synthetase-associated domain"/>
    <property type="match status" value="1"/>
</dbReference>
<dbReference type="Pfam" id="PF04073">
    <property type="entry name" value="tRNA_edit"/>
    <property type="match status" value="1"/>
</dbReference>
<reference evidence="2 3" key="1">
    <citation type="submission" date="2016-11" db="EMBL/GenBank/DDBJ databases">
        <authorList>
            <person name="Jaros S."/>
            <person name="Januszkiewicz K."/>
            <person name="Wedrychowicz H."/>
        </authorList>
    </citation>
    <scope>NUCLEOTIDE SEQUENCE [LARGE SCALE GENOMIC DNA]</scope>
    <source>
        <strain evidence="2 3">Con a/3</strain>
    </source>
</reference>